<evidence type="ECO:0000313" key="2">
    <source>
        <dbReference type="Proteomes" id="UP000033710"/>
    </source>
</evidence>
<dbReference type="GeneID" id="27665077"/>
<dbReference type="VEuPathDB" id="FungiDB:SPSK_02954"/>
<reference evidence="1 2" key="2">
    <citation type="journal article" date="2015" name="Eukaryot. Cell">
        <title>Asexual propagation of a virulent clone complex in a human and feline outbreak of sporotrichosis.</title>
        <authorList>
            <person name="Teixeira Mde M."/>
            <person name="Rodrigues A.M."/>
            <person name="Tsui C.K."/>
            <person name="de Almeida L.G."/>
            <person name="Van Diepeningen A.D."/>
            <person name="van den Ende B.G."/>
            <person name="Fernandes G.F."/>
            <person name="Kano R."/>
            <person name="Hamelin R.C."/>
            <person name="Lopes-Bezerra L.M."/>
            <person name="Vasconcelos A.T."/>
            <person name="de Hoog S."/>
            <person name="de Camargo Z.P."/>
            <person name="Felipe M.S."/>
        </authorList>
    </citation>
    <scope>NUCLEOTIDE SEQUENCE [LARGE SCALE GENOMIC DNA]</scope>
    <source>
        <strain evidence="1 2">1099-18</strain>
    </source>
</reference>
<dbReference type="RefSeq" id="XP_016585038.1">
    <property type="nucleotide sequence ID" value="XM_016729800.1"/>
</dbReference>
<dbReference type="KEGG" id="ssck:SPSK_02954"/>
<dbReference type="EMBL" id="AXCR01000010">
    <property type="protein sequence ID" value="KJR82362.1"/>
    <property type="molecule type" value="Genomic_DNA"/>
</dbReference>
<proteinExistence type="predicted"/>
<accession>A0A0F2LY15</accession>
<comment type="caution">
    <text evidence="1">The sequence shown here is derived from an EMBL/GenBank/DDBJ whole genome shotgun (WGS) entry which is preliminary data.</text>
</comment>
<sequence length="1250" mass="137258">MHARDGRGQHNRLRAGRDALFRAHWQRVLVNGQTQQAAQHDDGAGLAHDHVGLVAVGRCNALETAARGRQRVASIVQAAGTALDARQGLLQQQVDKVKGLGRDARAAGAALGIVEREPRGALALGDRAVLELLQAALAFGAHVAGHADDKVGQQTQHRVLGGVDRGGHVQAPPLEHGQARRGHVHPGAAAVADHRRVVHLHGIQDALAAVDFEVAKDVRARRVRAVARRRTPLANPPDRLRLNGVDVGEVALLCRPVHAHALHARHALVRAELAHQVRRALVQEDGAVVEGKRGARRLQLFQHNGWVVANVHNGKVVVLGVADRHQLPRLRAEVVVAVEAVHLVAHEALRTERRQPRAKVLLVVRGADRHLVRGALHVALAHQHVGEVDLQRAVRLVKQHVRVLHVVLVRRKRVADQNRQRVAPPPPPRAPALLSQVGDAVGEAPRHDAVERANVDAQLQRRRRYDAHQAARKHVCLDASPVALVASAPLQFLLDGAYELLALFAHAAKGNHAHAAQDQLAEQPRAFIERAAAAAGRIARHAKGRVPAEKLFSARRRAVIVDELYGRRLLRVVALPVHDAKDGLKVLPRVGHCGRARDEAHRAVAESGAHAPQPAHDEGHVRAHEAVVVVQLVDHDIPQPLQERAPAALLRQNGGVQHVGVREDDARLLANAVALFPRRIAVVRLHENVAQVRHVCQEVAQAALLVLGERLGWEDVHGARERVIFECMDHRQLEDERLARARRRRHHDVAARVQRVNGLGLVHIELRDAFGVVQRVDHVLAQQKIQVAVHGLLLFEHAVAVRDHLSRVPRAVLQLVHNLGDRLPFRRNRRRDSVVAVVVAVCVAVVSRRPRVNKTLFGARYGYKRLGFAFQRLDRVGRISLALQSLAPVQKCIHGRRKPSVALFDERSHLLLSVHGHPQLLVPQHACRLCRLTCLRVSNLPLEALVDKLEIQDLFVQRLVLRALFVVDASVWPHLHCLSTCDAAHRRVGCRARGFQIVPGPARRTRLEGGVTFCTLDVDLQRQLVHIGKADRAGGVSRTAAVVEVQRQERRHGGHVALEQRTARVGLDGRLDRRKRRQQVLARAADGVHQVQGAVRLFQVTEPLGPGIDLARGGAFVRLSLGIVTVLLLCRRLPLRRGLAFRRWFCRTASVAVDTAGCGGILGHWGTRISRHSTRRIGSLSLATWSVRCVCFALYFGENRSTSRSVSSSAAATTVRCHRVGHCMLGTSKTSSIGLLVSVGWEGVATVGRC</sequence>
<reference evidence="1 2" key="1">
    <citation type="journal article" date="2014" name="BMC Genomics">
        <title>Comparative genomics of the major fungal agents of human and animal Sporotrichosis: Sporothrix schenckii and Sporothrix brasiliensis.</title>
        <authorList>
            <person name="Teixeira M.M."/>
            <person name="de Almeida L.G."/>
            <person name="Kubitschek-Barreira P."/>
            <person name="Alves F.L."/>
            <person name="Kioshima E.S."/>
            <person name="Abadio A.K."/>
            <person name="Fernandes L."/>
            <person name="Derengowski L.S."/>
            <person name="Ferreira K.S."/>
            <person name="Souza R.C."/>
            <person name="Ruiz J.C."/>
            <person name="de Andrade N.C."/>
            <person name="Paes H.C."/>
            <person name="Nicola A.M."/>
            <person name="Albuquerque P."/>
            <person name="Gerber A.L."/>
            <person name="Martins V.P."/>
            <person name="Peconick L.D."/>
            <person name="Neto A.V."/>
            <person name="Chaucanez C.B."/>
            <person name="Silva P.A."/>
            <person name="Cunha O.L."/>
            <person name="de Oliveira F.F."/>
            <person name="dos Santos T.C."/>
            <person name="Barros A.L."/>
            <person name="Soares M.A."/>
            <person name="de Oliveira L.M."/>
            <person name="Marini M.M."/>
            <person name="Villalobos-Duno H."/>
            <person name="Cunha M.M."/>
            <person name="de Hoog S."/>
            <person name="da Silveira J.F."/>
            <person name="Henrissat B."/>
            <person name="Nino-Vega G.A."/>
            <person name="Cisalpino P.S."/>
            <person name="Mora-Montes H.M."/>
            <person name="Almeida S.R."/>
            <person name="Stajich J.E."/>
            <person name="Lopes-Bezerra L.M."/>
            <person name="Vasconcelos A.T."/>
            <person name="Felipe M.S."/>
        </authorList>
    </citation>
    <scope>NUCLEOTIDE SEQUENCE [LARGE SCALE GENOMIC DNA]</scope>
    <source>
        <strain evidence="1 2">1099-18</strain>
    </source>
</reference>
<dbReference type="AlphaFoldDB" id="A0A0F2LY15"/>
<name>A0A0F2LY15_SPOSC</name>
<gene>
    <name evidence="1" type="ORF">SPSK_02954</name>
</gene>
<protein>
    <submittedName>
        <fullName evidence="1">Uncharacterized protein</fullName>
    </submittedName>
</protein>
<dbReference type="Proteomes" id="UP000033710">
    <property type="component" value="Unassembled WGS sequence"/>
</dbReference>
<evidence type="ECO:0000313" key="1">
    <source>
        <dbReference type="EMBL" id="KJR82362.1"/>
    </source>
</evidence>
<organism evidence="1 2">
    <name type="scientific">Sporothrix schenckii 1099-18</name>
    <dbReference type="NCBI Taxonomy" id="1397361"/>
    <lineage>
        <taxon>Eukaryota</taxon>
        <taxon>Fungi</taxon>
        <taxon>Dikarya</taxon>
        <taxon>Ascomycota</taxon>
        <taxon>Pezizomycotina</taxon>
        <taxon>Sordariomycetes</taxon>
        <taxon>Sordariomycetidae</taxon>
        <taxon>Ophiostomatales</taxon>
        <taxon>Ophiostomataceae</taxon>
        <taxon>Sporothrix</taxon>
    </lineage>
</organism>